<gene>
    <name evidence="1" type="ORF">ERS007739_01915</name>
</gene>
<evidence type="ECO:0000313" key="2">
    <source>
        <dbReference type="Proteomes" id="UP000039021"/>
    </source>
</evidence>
<protein>
    <submittedName>
        <fullName evidence="1">Uncharacterized protein</fullName>
    </submittedName>
</protein>
<organism evidence="1 2">
    <name type="scientific">Mycobacterium tuberculosis</name>
    <dbReference type="NCBI Taxonomy" id="1773"/>
    <lineage>
        <taxon>Bacteria</taxon>
        <taxon>Bacillati</taxon>
        <taxon>Actinomycetota</taxon>
        <taxon>Actinomycetes</taxon>
        <taxon>Mycobacteriales</taxon>
        <taxon>Mycobacteriaceae</taxon>
        <taxon>Mycobacterium</taxon>
        <taxon>Mycobacterium tuberculosis complex</taxon>
    </lineage>
</organism>
<evidence type="ECO:0000313" key="1">
    <source>
        <dbReference type="EMBL" id="COX94412.1"/>
    </source>
</evidence>
<proteinExistence type="predicted"/>
<reference evidence="2" key="1">
    <citation type="submission" date="2015-03" db="EMBL/GenBank/DDBJ databases">
        <authorList>
            <consortium name="Pathogen Informatics"/>
        </authorList>
    </citation>
    <scope>NUCLEOTIDE SEQUENCE [LARGE SCALE GENOMIC DNA]</scope>
    <source>
        <strain evidence="2">N09902308</strain>
    </source>
</reference>
<accession>A0A655F966</accession>
<name>A0A655F966_MYCTX</name>
<dbReference type="AlphaFoldDB" id="A0A655F966"/>
<sequence length="81" mass="8737">MAKFRSGTMTNPERCPFQVPPCSTMVTFSAEGRSIQVTPIPVSSTQSVPPAPGLERIAFSDCRLRICSPLGALPSPRWNCA</sequence>
<comment type="caution">
    <text evidence="1">The sequence shown here is derived from an EMBL/GenBank/DDBJ whole genome shotgun (WGS) entry which is preliminary data.</text>
</comment>
<dbReference type="Proteomes" id="UP000039021">
    <property type="component" value="Unassembled WGS sequence"/>
</dbReference>
<dbReference type="EMBL" id="CSBK01000809">
    <property type="protein sequence ID" value="COX94412.1"/>
    <property type="molecule type" value="Genomic_DNA"/>
</dbReference>